<evidence type="ECO:0000259" key="1">
    <source>
        <dbReference type="SMART" id="SM00471"/>
    </source>
</evidence>
<feature type="domain" description="HD/PDEase" evidence="1">
    <location>
        <begin position="41"/>
        <end position="158"/>
    </location>
</feature>
<dbReference type="SMART" id="SM00471">
    <property type="entry name" value="HDc"/>
    <property type="match status" value="1"/>
</dbReference>
<name>A0A481Z6E1_9VIRU</name>
<dbReference type="SUPFAM" id="SSF109604">
    <property type="entry name" value="HD-domain/PDEase-like"/>
    <property type="match status" value="1"/>
</dbReference>
<gene>
    <name evidence="2" type="ORF">LCPAC201_02630</name>
</gene>
<evidence type="ECO:0000313" key="2">
    <source>
        <dbReference type="EMBL" id="QBK90962.1"/>
    </source>
</evidence>
<dbReference type="PANTHER" id="PTHR33594">
    <property type="entry name" value="SUPERFAMILY HYDROLASE, PUTATIVE (AFU_ORTHOLOGUE AFUA_1G03035)-RELATED"/>
    <property type="match status" value="1"/>
</dbReference>
<dbReference type="Gene3D" id="1.20.58.1910">
    <property type="match status" value="1"/>
</dbReference>
<reference evidence="2" key="1">
    <citation type="journal article" date="2019" name="MBio">
        <title>Virus Genomes from Deep Sea Sediments Expand the Ocean Megavirome and Support Independent Origins of Viral Gigantism.</title>
        <authorList>
            <person name="Backstrom D."/>
            <person name="Yutin N."/>
            <person name="Jorgensen S.L."/>
            <person name="Dharamshi J."/>
            <person name="Homa F."/>
            <person name="Zaremba-Niedwiedzka K."/>
            <person name="Spang A."/>
            <person name="Wolf Y.I."/>
            <person name="Koonin E.V."/>
            <person name="Ettema T.J."/>
        </authorList>
    </citation>
    <scope>NUCLEOTIDE SEQUENCE</scope>
</reference>
<dbReference type="PANTHER" id="PTHR33594:SF1">
    <property type="entry name" value="HD_PDEASE DOMAIN-CONTAINING PROTEIN"/>
    <property type="match status" value="1"/>
</dbReference>
<dbReference type="EMBL" id="MK500504">
    <property type="protein sequence ID" value="QBK90962.1"/>
    <property type="molecule type" value="Genomic_DNA"/>
</dbReference>
<dbReference type="InterPro" id="IPR006674">
    <property type="entry name" value="HD_domain"/>
</dbReference>
<dbReference type="Pfam" id="PF01966">
    <property type="entry name" value="HD"/>
    <property type="match status" value="1"/>
</dbReference>
<dbReference type="Gene3D" id="1.10.472.50">
    <property type="entry name" value="HD-domain/PDEase-like"/>
    <property type="match status" value="1"/>
</dbReference>
<sequence length="238" mass="27806">MDSSSNPLEKSTIVDPPRREALPSLLEKVKEFARCQMAKYDNSHDFNHLLRVERISLKIAKGENYQGDLEFLRIAVFLHDVGDHKYTGNDTDGPKMVRSFLESINYPEDKIKRVCFIHQEISFTNELGKSVENDLELNIIRDADRLDAMGVMGIIRAITYGAIKGRPFYLEGTKYRKELDKETYQKETEACTVHHFHEKLLRLEGLMRTKIGKEMAQHRHDYMEEFLEEFHQERKGIV</sequence>
<keyword evidence="2" id="KW-0378">Hydrolase</keyword>
<protein>
    <submittedName>
        <fullName evidence="2">Metal dependent phosphohydrolase</fullName>
    </submittedName>
</protein>
<organism evidence="2">
    <name type="scientific">Pithovirus LCPAC201</name>
    <dbReference type="NCBI Taxonomy" id="2506591"/>
    <lineage>
        <taxon>Viruses</taxon>
        <taxon>Pithoviruses</taxon>
    </lineage>
</organism>
<dbReference type="GO" id="GO:0016787">
    <property type="term" value="F:hydrolase activity"/>
    <property type="evidence" value="ECO:0007669"/>
    <property type="project" value="UniProtKB-KW"/>
</dbReference>
<dbReference type="InterPro" id="IPR003607">
    <property type="entry name" value="HD/PDEase_dom"/>
</dbReference>
<dbReference type="CDD" id="cd00077">
    <property type="entry name" value="HDc"/>
    <property type="match status" value="1"/>
</dbReference>
<accession>A0A481Z6E1</accession>
<proteinExistence type="predicted"/>